<dbReference type="Pfam" id="PF05221">
    <property type="entry name" value="AdoHcyase"/>
    <property type="match status" value="1"/>
</dbReference>
<comment type="similarity">
    <text evidence="1">Belongs to the adenosylhomocysteinase family.</text>
</comment>
<evidence type="ECO:0000256" key="5">
    <source>
        <dbReference type="PIRSR" id="PIRSR001109-2"/>
    </source>
</evidence>
<feature type="binding site" evidence="4">
    <location>
        <position position="245"/>
    </location>
    <ligand>
        <name>substrate</name>
    </ligand>
</feature>
<dbReference type="OMA" id="XVLIETL"/>
<dbReference type="SUPFAM" id="SSF51735">
    <property type="entry name" value="NAD(P)-binding Rossmann-fold domains"/>
    <property type="match status" value="1"/>
</dbReference>
<evidence type="ECO:0000313" key="9">
    <source>
        <dbReference type="Proteomes" id="UP000261580"/>
    </source>
</evidence>
<reference evidence="8" key="1">
    <citation type="submission" date="2025-08" db="UniProtKB">
        <authorList>
            <consortium name="Ensembl"/>
        </authorList>
    </citation>
    <scope>IDENTIFICATION</scope>
</reference>
<comment type="cofactor">
    <cofactor evidence="5">
        <name>NAD(+)</name>
        <dbReference type="ChEBI" id="CHEBI:57540"/>
    </cofactor>
    <text evidence="5">Binds 1 NAD(+) per subunit.</text>
</comment>
<dbReference type="InterPro" id="IPR042172">
    <property type="entry name" value="Adenosylhomocyst_ase-like_sf"/>
</dbReference>
<feature type="binding site" evidence="4">
    <location>
        <position position="215"/>
    </location>
    <ligand>
        <name>substrate</name>
    </ligand>
</feature>
<dbReference type="Pfam" id="PF00670">
    <property type="entry name" value="AdoHcyase_NAD"/>
    <property type="match status" value="1"/>
</dbReference>
<dbReference type="Proteomes" id="UP000261580">
    <property type="component" value="Unassembled WGS sequence"/>
</dbReference>
<dbReference type="SMART" id="SM00997">
    <property type="entry name" value="AdoHcyase_NAD"/>
    <property type="match status" value="1"/>
</dbReference>
<dbReference type="Gene3D" id="3.40.50.720">
    <property type="entry name" value="NAD(P)-binding Rossmann-like Domain"/>
    <property type="match status" value="1"/>
</dbReference>
<dbReference type="InterPro" id="IPR000043">
    <property type="entry name" value="Adenosylhomocysteinase-like"/>
</dbReference>
<dbReference type="Gene3D" id="3.40.50.1480">
    <property type="entry name" value="Adenosylhomocysteinase-like"/>
    <property type="match status" value="3"/>
</dbReference>
<dbReference type="NCBIfam" id="NF004005">
    <property type="entry name" value="PRK05476.2-3"/>
    <property type="match status" value="1"/>
</dbReference>
<feature type="binding site" evidence="5">
    <location>
        <begin position="281"/>
        <end position="286"/>
    </location>
    <ligand>
        <name>NAD(+)</name>
        <dbReference type="ChEBI" id="CHEBI:57540"/>
    </ligand>
</feature>
<dbReference type="CDD" id="cd00401">
    <property type="entry name" value="SAHH"/>
    <property type="match status" value="1"/>
</dbReference>
<feature type="binding site" evidence="4">
    <location>
        <position position="190"/>
    </location>
    <ligand>
        <name>substrate</name>
    </ligand>
</feature>
<feature type="binding site" evidence="4">
    <location>
        <position position="116"/>
    </location>
    <ligand>
        <name>substrate</name>
    </ligand>
</feature>
<dbReference type="PROSITE" id="PS00739">
    <property type="entry name" value="ADOHCYASE_2"/>
    <property type="match status" value="1"/>
</dbReference>
<dbReference type="GeneTree" id="ENSGT00950000182981"/>
<dbReference type="GO" id="GO:0006730">
    <property type="term" value="P:one-carbon metabolic process"/>
    <property type="evidence" value="ECO:0007669"/>
    <property type="project" value="UniProtKB-KW"/>
</dbReference>
<dbReference type="InterPro" id="IPR036291">
    <property type="entry name" value="NAD(P)-bd_dom_sf"/>
</dbReference>
<dbReference type="GO" id="GO:0005829">
    <property type="term" value="C:cytosol"/>
    <property type="evidence" value="ECO:0007669"/>
    <property type="project" value="TreeGrafter"/>
</dbReference>
<dbReference type="STRING" id="32507.ENSNBRP00000011276"/>
<reference evidence="8" key="2">
    <citation type="submission" date="2025-09" db="UniProtKB">
        <authorList>
            <consortium name="Ensembl"/>
        </authorList>
    </citation>
    <scope>IDENTIFICATION</scope>
</reference>
<dbReference type="PANTHER" id="PTHR23420">
    <property type="entry name" value="ADENOSYLHOMOCYSTEINASE"/>
    <property type="match status" value="1"/>
</dbReference>
<proteinExistence type="inferred from homology"/>
<dbReference type="FunFam" id="3.40.50.1480:FF:000009">
    <property type="entry name" value="Adenosylhomocysteinase like 2"/>
    <property type="match status" value="1"/>
</dbReference>
<name>A0A3Q4GQG0_NEOBR</name>
<dbReference type="PROSITE" id="PS00738">
    <property type="entry name" value="ADOHCYASE_1"/>
    <property type="match status" value="1"/>
</dbReference>
<dbReference type="GO" id="GO:0033353">
    <property type="term" value="P:S-adenosylmethionine cycle"/>
    <property type="evidence" value="ECO:0007669"/>
    <property type="project" value="TreeGrafter"/>
</dbReference>
<organism evidence="8 9">
    <name type="scientific">Neolamprologus brichardi</name>
    <name type="common">Fairy cichlid</name>
    <name type="synonym">Lamprologus brichardi</name>
    <dbReference type="NCBI Taxonomy" id="32507"/>
    <lineage>
        <taxon>Eukaryota</taxon>
        <taxon>Metazoa</taxon>
        <taxon>Chordata</taxon>
        <taxon>Craniata</taxon>
        <taxon>Vertebrata</taxon>
        <taxon>Euteleostomi</taxon>
        <taxon>Actinopterygii</taxon>
        <taxon>Neopterygii</taxon>
        <taxon>Teleostei</taxon>
        <taxon>Neoteleostei</taxon>
        <taxon>Acanthomorphata</taxon>
        <taxon>Ovalentaria</taxon>
        <taxon>Cichlomorphae</taxon>
        <taxon>Cichliformes</taxon>
        <taxon>Cichlidae</taxon>
        <taxon>African cichlids</taxon>
        <taxon>Pseudocrenilabrinae</taxon>
        <taxon>Lamprologini</taxon>
        <taxon>Neolamprologus</taxon>
    </lineage>
</organism>
<feature type="compositionally biased region" description="Low complexity" evidence="6">
    <location>
        <begin position="25"/>
        <end position="44"/>
    </location>
</feature>
<dbReference type="Ensembl" id="ENSNBRT00000011597.1">
    <property type="protein sequence ID" value="ENSNBRP00000011276.1"/>
    <property type="gene ID" value="ENSNBRG00000008764.1"/>
</dbReference>
<dbReference type="SMART" id="SM00996">
    <property type="entry name" value="AdoHcyase"/>
    <property type="match status" value="1"/>
</dbReference>
<dbReference type="AlphaFoldDB" id="A0A3Q4GQG0"/>
<dbReference type="InterPro" id="IPR015878">
    <property type="entry name" value="Ado_hCys_hydrolase_NAD-bd"/>
</dbReference>
<evidence type="ECO:0000256" key="6">
    <source>
        <dbReference type="SAM" id="MobiDB-lite"/>
    </source>
</evidence>
<feature type="binding site" evidence="5">
    <location>
        <position position="302"/>
    </location>
    <ligand>
        <name>NAD(+)</name>
        <dbReference type="ChEBI" id="CHEBI:57540"/>
    </ligand>
</feature>
<evidence type="ECO:0000259" key="7">
    <source>
        <dbReference type="SMART" id="SM00997"/>
    </source>
</evidence>
<evidence type="ECO:0000256" key="4">
    <source>
        <dbReference type="PIRSR" id="PIRSR001109-1"/>
    </source>
</evidence>
<evidence type="ECO:0000256" key="3">
    <source>
        <dbReference type="ARBA" id="ARBA00023027"/>
    </source>
</evidence>
<dbReference type="Bgee" id="ENSNBRG00000008764">
    <property type="expression patterns" value="Expressed in brain and 3 other cell types or tissues"/>
</dbReference>
<evidence type="ECO:0000313" key="8">
    <source>
        <dbReference type="Ensembl" id="ENSNBRP00000011276.1"/>
    </source>
</evidence>
<feature type="compositionally biased region" description="Basic and acidic residues" evidence="6">
    <location>
        <begin position="1"/>
        <end position="12"/>
    </location>
</feature>
<feature type="binding site" evidence="4">
    <location>
        <position position="249"/>
    </location>
    <ligand>
        <name>substrate</name>
    </ligand>
</feature>
<dbReference type="PANTHER" id="PTHR23420:SF3">
    <property type="entry name" value="S-ADENOSYLHOMOCYSTEINE HYDROLASE-LIKE PROTEIN 1"/>
    <property type="match status" value="1"/>
</dbReference>
<sequence>IQFANAEDKQEFSKYPTKAGRRSLSRSISQSSTDSYSSAASYTDSSDDETSPRDKAQVNTHGSSDFCVKNIKQAEFGRREIEIAEQDMSALISLRKRAQGEKPLAGAKIVGCTHITAQTAVLIETLVALGAQCRWTACNIYSTQNEVAAALAETGVPVFAWKGESEDDFWWCIDRCVNTEGWQANMILDDGGDLTHWVYKKYPSVFKKARGIVEESVTGVHRLYQLSKAGKLCVPAMNVNDSVTKQKFDNLYCCRESILDGLKRTTDIMFGGKQVVVCGYGEVGKGCCTALKALGAIVCITEIDPICALQACMDGFRVVKLSEVIRQMDVVITCTGNKNVVTREQLDRMKNGCIVCNMGHSNTEIDVVNFKQITPQIPNGFKKLLKHVLQHLVESEQKVYPYIQLILRLLSITTTTTNISDPALALIELFNAPEGRYKQDVYLLPKKMDEYVASLHLPNFDAHLTELTDEQAKYMGLNKNGPFKPNYYR</sequence>
<evidence type="ECO:0000256" key="2">
    <source>
        <dbReference type="ARBA" id="ARBA00022563"/>
    </source>
</evidence>
<dbReference type="InterPro" id="IPR020082">
    <property type="entry name" value="S-Ado-L-homoCys_hydrolase_CS"/>
</dbReference>
<feature type="region of interest" description="Disordered" evidence="6">
    <location>
        <begin position="1"/>
        <end position="61"/>
    </location>
</feature>
<accession>A0A3Q4GQG0</accession>
<keyword evidence="3 5" id="KW-0520">NAD</keyword>
<protein>
    <submittedName>
        <fullName evidence="8">Adenosylhomocysteinase-like 1</fullName>
    </submittedName>
</protein>
<dbReference type="SUPFAM" id="SSF52283">
    <property type="entry name" value="Formate/glycerate dehydrogenase catalytic domain-like"/>
    <property type="match status" value="1"/>
</dbReference>
<keyword evidence="2" id="KW-0554">One-carbon metabolism</keyword>
<feature type="domain" description="S-adenosyl-L-homocysteine hydrolase NAD binding" evidence="7">
    <location>
        <begin position="250"/>
        <end position="417"/>
    </location>
</feature>
<dbReference type="FunFam" id="3.40.50.1480:FF:000007">
    <property type="entry name" value="Adenosylhomocysteinase"/>
    <property type="match status" value="1"/>
</dbReference>
<evidence type="ECO:0000256" key="1">
    <source>
        <dbReference type="ARBA" id="ARBA00007122"/>
    </source>
</evidence>
<dbReference type="PIRSF" id="PIRSF001109">
    <property type="entry name" value="Ad_hcy_hydrolase"/>
    <property type="match status" value="1"/>
</dbReference>
<keyword evidence="9" id="KW-1185">Reference proteome</keyword>
<dbReference type="FunFam" id="3.40.50.1480:FF:000002">
    <property type="entry name" value="Adenosylhomocysteinase"/>
    <property type="match status" value="1"/>
</dbReference>